<organism evidence="1 2">
    <name type="scientific">Pedococcus dokdonensis</name>
    <dbReference type="NCBI Taxonomy" id="443156"/>
    <lineage>
        <taxon>Bacteria</taxon>
        <taxon>Bacillati</taxon>
        <taxon>Actinomycetota</taxon>
        <taxon>Actinomycetes</taxon>
        <taxon>Micrococcales</taxon>
        <taxon>Intrasporangiaceae</taxon>
        <taxon>Pedococcus</taxon>
    </lineage>
</organism>
<dbReference type="AlphaFoldDB" id="A0A1H0QPJ1"/>
<evidence type="ECO:0000313" key="2">
    <source>
        <dbReference type="Proteomes" id="UP000199077"/>
    </source>
</evidence>
<keyword evidence="2" id="KW-1185">Reference proteome</keyword>
<gene>
    <name evidence="1" type="ORF">SAMN04489867_1682</name>
</gene>
<name>A0A1H0QPJ1_9MICO</name>
<protein>
    <submittedName>
        <fullName evidence="1">Uncharacterized protein</fullName>
    </submittedName>
</protein>
<accession>A0A1H0QPJ1</accession>
<evidence type="ECO:0000313" key="1">
    <source>
        <dbReference type="EMBL" id="SDP19100.1"/>
    </source>
</evidence>
<dbReference type="Proteomes" id="UP000199077">
    <property type="component" value="Chromosome I"/>
</dbReference>
<proteinExistence type="predicted"/>
<sequence length="110" mass="11609">MVVAVLAIAGWSSGRPSAIESAAATCNAASNVQDDGSAISFDTKGEEDLGGDTITEVVCVLSALDIPQHIISHMDSTRALDGQQTDDWKGFTARWSYHPNTGMRLTVVAE</sequence>
<dbReference type="EMBL" id="LT629711">
    <property type="protein sequence ID" value="SDP19100.1"/>
    <property type="molecule type" value="Genomic_DNA"/>
</dbReference>
<reference evidence="2" key="1">
    <citation type="submission" date="2016-10" db="EMBL/GenBank/DDBJ databases">
        <authorList>
            <person name="Varghese N."/>
            <person name="Submissions S."/>
        </authorList>
    </citation>
    <scope>NUCLEOTIDE SEQUENCE [LARGE SCALE GENOMIC DNA]</scope>
    <source>
        <strain evidence="2">DSM 22329</strain>
    </source>
</reference>